<accession>A0AAD0SEC8</accession>
<dbReference type="KEGG" id="lbq:CKQ53_01040"/>
<keyword evidence="2" id="KW-1185">Reference proteome</keyword>
<dbReference type="InterPro" id="IPR009734">
    <property type="entry name" value="Myoviridae_GpU"/>
</dbReference>
<name>A0AAD0SEC8_9GAMM</name>
<protein>
    <submittedName>
        <fullName evidence="1">Phage tail protein</fullName>
    </submittedName>
</protein>
<dbReference type="AlphaFoldDB" id="A0AAD0SEC8"/>
<dbReference type="PIRSF" id="PIRSF029208">
    <property type="entry name" value="Phage_tail_GPU"/>
    <property type="match status" value="1"/>
</dbReference>
<proteinExistence type="predicted"/>
<organism evidence="1 2">
    <name type="scientific">Lonsdalea britannica</name>
    <dbReference type="NCBI Taxonomy" id="1082704"/>
    <lineage>
        <taxon>Bacteria</taxon>
        <taxon>Pseudomonadati</taxon>
        <taxon>Pseudomonadota</taxon>
        <taxon>Gammaproteobacteria</taxon>
        <taxon>Enterobacterales</taxon>
        <taxon>Pectobacteriaceae</taxon>
        <taxon>Lonsdalea</taxon>
    </lineage>
</organism>
<sequence length="161" mass="17593">MMMVLGLFVFTLKTVPYQELQRQRAWRHVTNSRIGYRPVTQYVGPDNDTITLQGVLLPQVTGGALSLWALEQMAETGKAWALLEGSGTIYGMYVIESLNETRSQFFQDGKARRIEFTLTLKRVDESLSAMLGDLSTSLGGLKDSATQAIGGLTSAVSGVLS</sequence>
<dbReference type="EMBL" id="CP023009">
    <property type="protein sequence ID" value="AXW85706.1"/>
    <property type="molecule type" value="Genomic_DNA"/>
</dbReference>
<dbReference type="Proteomes" id="UP000263881">
    <property type="component" value="Chromosome"/>
</dbReference>
<dbReference type="RefSeq" id="WP_085688453.1">
    <property type="nucleotide sequence ID" value="NZ_CP023009.1"/>
</dbReference>
<dbReference type="GeneID" id="61123273"/>
<reference evidence="1 2" key="1">
    <citation type="submission" date="2017-08" db="EMBL/GenBank/DDBJ databases">
        <title>Comparative genomics of bacteria isolated from necrotic lesions of AOD affected trees.</title>
        <authorList>
            <person name="Doonan J."/>
            <person name="Denman S."/>
            <person name="McDonald J.E."/>
        </authorList>
    </citation>
    <scope>NUCLEOTIDE SEQUENCE [LARGE SCALE GENOMIC DNA]</scope>
    <source>
        <strain evidence="1 2">477</strain>
    </source>
</reference>
<evidence type="ECO:0000313" key="2">
    <source>
        <dbReference type="Proteomes" id="UP000263881"/>
    </source>
</evidence>
<dbReference type="Pfam" id="PF06995">
    <property type="entry name" value="Phage_P2_GpU"/>
    <property type="match status" value="1"/>
</dbReference>
<dbReference type="InterPro" id="IPR016912">
    <property type="entry name" value="Phage_P2_GpU"/>
</dbReference>
<evidence type="ECO:0000313" key="1">
    <source>
        <dbReference type="EMBL" id="AXW85706.1"/>
    </source>
</evidence>
<gene>
    <name evidence="1" type="ORF">CKQ53_01040</name>
</gene>